<feature type="region of interest" description="Disordered" evidence="2">
    <location>
        <begin position="1"/>
        <end position="35"/>
    </location>
</feature>
<dbReference type="InterPro" id="IPR038332">
    <property type="entry name" value="PPE_sf"/>
</dbReference>
<protein>
    <recommendedName>
        <fullName evidence="3">PPE domain-containing protein</fullName>
    </recommendedName>
</protein>
<reference evidence="4" key="2">
    <citation type="submission" date="2020-09" db="EMBL/GenBank/DDBJ databases">
        <authorList>
            <person name="Sun Q."/>
            <person name="Zhou Y."/>
        </authorList>
    </citation>
    <scope>NUCLEOTIDE SEQUENCE</scope>
    <source>
        <strain evidence="4">CGMCC 4.7679</strain>
    </source>
</reference>
<dbReference type="InterPro" id="IPR000030">
    <property type="entry name" value="PPE_dom"/>
</dbReference>
<feature type="domain" description="PPE" evidence="3">
    <location>
        <begin position="60"/>
        <end position="212"/>
    </location>
</feature>
<evidence type="ECO:0000313" key="4">
    <source>
        <dbReference type="EMBL" id="GHF84169.1"/>
    </source>
</evidence>
<reference evidence="4" key="1">
    <citation type="journal article" date="2014" name="Int. J. Syst. Evol. Microbiol.">
        <title>Complete genome sequence of Corynebacterium casei LMG S-19264T (=DSM 44701T), isolated from a smear-ripened cheese.</title>
        <authorList>
            <consortium name="US DOE Joint Genome Institute (JGI-PGF)"/>
            <person name="Walter F."/>
            <person name="Albersmeier A."/>
            <person name="Kalinowski J."/>
            <person name="Ruckert C."/>
        </authorList>
    </citation>
    <scope>NUCLEOTIDE SEQUENCE</scope>
    <source>
        <strain evidence="4">CGMCC 4.7679</strain>
    </source>
</reference>
<feature type="region of interest" description="Disordered" evidence="2">
    <location>
        <begin position="315"/>
        <end position="385"/>
    </location>
</feature>
<feature type="compositionally biased region" description="Basic and acidic residues" evidence="2">
    <location>
        <begin position="11"/>
        <end position="21"/>
    </location>
</feature>
<feature type="compositionally biased region" description="Gly residues" evidence="2">
    <location>
        <begin position="315"/>
        <end position="328"/>
    </location>
</feature>
<dbReference type="EMBL" id="BNAV01000017">
    <property type="protein sequence ID" value="GHF84169.1"/>
    <property type="molecule type" value="Genomic_DNA"/>
</dbReference>
<comment type="caution">
    <text evidence="4">The sequence shown here is derived from an EMBL/GenBank/DDBJ whole genome shotgun (WGS) entry which is preliminary data.</text>
</comment>
<dbReference type="RefSeq" id="WP_145936727.1">
    <property type="nucleotide sequence ID" value="NZ_BNAV01000017.1"/>
</dbReference>
<evidence type="ECO:0000256" key="1">
    <source>
        <dbReference type="ARBA" id="ARBA00010652"/>
    </source>
</evidence>
<keyword evidence="5" id="KW-1185">Reference proteome</keyword>
<feature type="compositionally biased region" description="Polar residues" evidence="2">
    <location>
        <begin position="220"/>
        <end position="247"/>
    </location>
</feature>
<dbReference type="OrthoDB" id="3674905at2"/>
<feature type="compositionally biased region" description="Low complexity" evidence="2">
    <location>
        <begin position="263"/>
        <end position="274"/>
    </location>
</feature>
<dbReference type="Gene3D" id="1.20.1260.20">
    <property type="entry name" value="PPE superfamily"/>
    <property type="match status" value="1"/>
</dbReference>
<organism evidence="4 5">
    <name type="scientific">Amycolatopsis bartoniae</name>
    <dbReference type="NCBI Taxonomy" id="941986"/>
    <lineage>
        <taxon>Bacteria</taxon>
        <taxon>Bacillati</taxon>
        <taxon>Actinomycetota</taxon>
        <taxon>Actinomycetes</taxon>
        <taxon>Pseudonocardiales</taxon>
        <taxon>Pseudonocardiaceae</taxon>
        <taxon>Amycolatopsis</taxon>
    </lineage>
</organism>
<name>A0A8H9MGV4_9PSEU</name>
<feature type="compositionally biased region" description="Basic and acidic residues" evidence="2">
    <location>
        <begin position="351"/>
        <end position="361"/>
    </location>
</feature>
<evidence type="ECO:0000313" key="5">
    <source>
        <dbReference type="Proteomes" id="UP000658656"/>
    </source>
</evidence>
<proteinExistence type="inferred from homology"/>
<gene>
    <name evidence="4" type="ORF">GCM10017566_67730</name>
</gene>
<evidence type="ECO:0000259" key="3">
    <source>
        <dbReference type="Pfam" id="PF00823"/>
    </source>
</evidence>
<feature type="region of interest" description="Disordered" evidence="2">
    <location>
        <begin position="211"/>
        <end position="279"/>
    </location>
</feature>
<dbReference type="Proteomes" id="UP000658656">
    <property type="component" value="Unassembled WGS sequence"/>
</dbReference>
<dbReference type="Pfam" id="PF00823">
    <property type="entry name" value="PPE"/>
    <property type="match status" value="1"/>
</dbReference>
<dbReference type="SUPFAM" id="SSF140459">
    <property type="entry name" value="PE/PPE dimer-like"/>
    <property type="match status" value="1"/>
</dbReference>
<feature type="compositionally biased region" description="Basic residues" evidence="2">
    <location>
        <begin position="22"/>
        <end position="33"/>
    </location>
</feature>
<evidence type="ECO:0000256" key="2">
    <source>
        <dbReference type="SAM" id="MobiDB-lite"/>
    </source>
</evidence>
<accession>A0A8H9MGV4</accession>
<sequence length="385" mass="40347">MTAPEHRRRHEYYSDSHEPTARQRRRIRRRHEARVRNRADDRFGKINWNAYDHQQLYDMVHTSDPAAMSETVQQWSALADRADAATARVQRTVQQLMESWRGGSAAGAAGSASNLTAWAGDAGRIMRGIGSGLATYTNAIVDARNAMPDPVHYTAVQRFLDGYDVRAEGPGAAILAEQLLADQQPTKAEADRAKAEAVRVMERYEATSKGVHDTLPSFATAPSTVVPPSQDAPSTPGTGSKDPSNRGSRGVDNLFQRASVPTGSLPSGGSAGSSNLDVTRPSSIRDLMAGNGSSGLAGGQGSAFGAGQEALSRGGLSGAGTQAGGGSFSGSLPTASGGGTGAGMYPGASTGRREDDRDHQNRYGSESGLDLLDDLPPACPPVIGE</sequence>
<feature type="compositionally biased region" description="Basic residues" evidence="2">
    <location>
        <begin position="1"/>
        <end position="10"/>
    </location>
</feature>
<comment type="similarity">
    <text evidence="1">Belongs to the mycobacterial PPE family.</text>
</comment>
<dbReference type="AlphaFoldDB" id="A0A8H9MGV4"/>